<proteinExistence type="predicted"/>
<reference evidence="2" key="1">
    <citation type="submission" date="2020-05" db="EMBL/GenBank/DDBJ databases">
        <authorList>
            <person name="Chiriac C."/>
            <person name="Salcher M."/>
            <person name="Ghai R."/>
            <person name="Kavagutti S V."/>
        </authorList>
    </citation>
    <scope>NUCLEOTIDE SEQUENCE</scope>
</reference>
<dbReference type="EMBL" id="CAEMXZ010000057">
    <property type="protein sequence ID" value="CAB4323609.1"/>
    <property type="molecule type" value="Genomic_DNA"/>
</dbReference>
<dbReference type="AlphaFoldDB" id="A0A6J5YIW5"/>
<accession>A0A6J5YIW5</accession>
<sequence>MAPRGHRHWLLMVAAVCAVAVVASTLTGCGSSTTSSVVKLDPTSTTTAAPDDTPSTTTTLEPEAGAGTQFYLYTPVTGDCIDRRTIVDGKADTNRSTPDPDASLSVSGQVIIRFDCERPHQYEVIYTDTTEVAASPPQSQEAFVELAKRVCPQRFREYIGRDYQDSGLEVGWFFPTPDQQAQRIEFLGCLAFDPKGKLTGSVRNSNR</sequence>
<feature type="region of interest" description="Disordered" evidence="1">
    <location>
        <begin position="30"/>
        <end position="60"/>
    </location>
</feature>
<dbReference type="PROSITE" id="PS51257">
    <property type="entry name" value="PROKAR_LIPOPROTEIN"/>
    <property type="match status" value="1"/>
</dbReference>
<organism evidence="2">
    <name type="scientific">freshwater metagenome</name>
    <dbReference type="NCBI Taxonomy" id="449393"/>
    <lineage>
        <taxon>unclassified sequences</taxon>
        <taxon>metagenomes</taxon>
        <taxon>ecological metagenomes</taxon>
    </lineage>
</organism>
<feature type="compositionally biased region" description="Low complexity" evidence="1">
    <location>
        <begin position="30"/>
        <end position="59"/>
    </location>
</feature>
<gene>
    <name evidence="2" type="ORF">UFOPK1392_01365</name>
</gene>
<evidence type="ECO:0000256" key="1">
    <source>
        <dbReference type="SAM" id="MobiDB-lite"/>
    </source>
</evidence>
<evidence type="ECO:0000313" key="2">
    <source>
        <dbReference type="EMBL" id="CAB4323609.1"/>
    </source>
</evidence>
<name>A0A6J5YIW5_9ZZZZ</name>
<protein>
    <submittedName>
        <fullName evidence="2">Unannotated protein</fullName>
    </submittedName>
</protein>